<accession>X6MM01</accession>
<evidence type="ECO:0000313" key="2">
    <source>
        <dbReference type="EMBL" id="ETO14457.1"/>
    </source>
</evidence>
<name>X6MM01_RETFI</name>
<reference evidence="2 3" key="1">
    <citation type="journal article" date="2013" name="Curr. Biol.">
        <title>The Genome of the Foraminiferan Reticulomyxa filosa.</title>
        <authorList>
            <person name="Glockner G."/>
            <person name="Hulsmann N."/>
            <person name="Schleicher M."/>
            <person name="Noegel A.A."/>
            <person name="Eichinger L."/>
            <person name="Gallinger C."/>
            <person name="Pawlowski J."/>
            <person name="Sierra R."/>
            <person name="Euteneuer U."/>
            <person name="Pillet L."/>
            <person name="Moustafa A."/>
            <person name="Platzer M."/>
            <person name="Groth M."/>
            <person name="Szafranski K."/>
            <person name="Schliwa M."/>
        </authorList>
    </citation>
    <scope>NUCLEOTIDE SEQUENCE [LARGE SCALE GENOMIC DNA]</scope>
</reference>
<feature type="region of interest" description="Disordered" evidence="1">
    <location>
        <begin position="1"/>
        <end position="38"/>
    </location>
</feature>
<dbReference type="AlphaFoldDB" id="X6MM01"/>
<feature type="compositionally biased region" description="Basic and acidic residues" evidence="1">
    <location>
        <begin position="11"/>
        <end position="25"/>
    </location>
</feature>
<gene>
    <name evidence="2" type="ORF">RFI_22911</name>
</gene>
<protein>
    <submittedName>
        <fullName evidence="2">Uncharacterized protein</fullName>
    </submittedName>
</protein>
<dbReference type="Proteomes" id="UP000023152">
    <property type="component" value="Unassembled WGS sequence"/>
</dbReference>
<dbReference type="OrthoDB" id="2130750at2759"/>
<evidence type="ECO:0000256" key="1">
    <source>
        <dbReference type="SAM" id="MobiDB-lite"/>
    </source>
</evidence>
<comment type="caution">
    <text evidence="2">The sequence shown here is derived from an EMBL/GenBank/DDBJ whole genome shotgun (WGS) entry which is preliminary data.</text>
</comment>
<proteinExistence type="predicted"/>
<evidence type="ECO:0000313" key="3">
    <source>
        <dbReference type="Proteomes" id="UP000023152"/>
    </source>
</evidence>
<organism evidence="2 3">
    <name type="scientific">Reticulomyxa filosa</name>
    <dbReference type="NCBI Taxonomy" id="46433"/>
    <lineage>
        <taxon>Eukaryota</taxon>
        <taxon>Sar</taxon>
        <taxon>Rhizaria</taxon>
        <taxon>Retaria</taxon>
        <taxon>Foraminifera</taxon>
        <taxon>Monothalamids</taxon>
        <taxon>Reticulomyxidae</taxon>
        <taxon>Reticulomyxa</taxon>
    </lineage>
</organism>
<sequence>MNGSNDEIFLDDIKKASESKERERDEDAEMNDGEQQGRTWMRKKHVGEFVDIAINYRDRFRVLGNKTGAMHYFCDVELSNEKRIEIELDS</sequence>
<dbReference type="EMBL" id="ASPP01020020">
    <property type="protein sequence ID" value="ETO14457.1"/>
    <property type="molecule type" value="Genomic_DNA"/>
</dbReference>
<keyword evidence="3" id="KW-1185">Reference proteome</keyword>